<dbReference type="Proteomes" id="UP001054252">
    <property type="component" value="Unassembled WGS sequence"/>
</dbReference>
<dbReference type="EMBL" id="BPVZ01000058">
    <property type="protein sequence ID" value="GKV21583.1"/>
    <property type="molecule type" value="Genomic_DNA"/>
</dbReference>
<evidence type="ECO:0000313" key="3">
    <source>
        <dbReference type="Proteomes" id="UP001054252"/>
    </source>
</evidence>
<feature type="compositionally biased region" description="Basic and acidic residues" evidence="1">
    <location>
        <begin position="27"/>
        <end position="41"/>
    </location>
</feature>
<gene>
    <name evidence="2" type="ORF">SLEP1_g31552</name>
</gene>
<evidence type="ECO:0000313" key="2">
    <source>
        <dbReference type="EMBL" id="GKV21583.1"/>
    </source>
</evidence>
<protein>
    <submittedName>
        <fullName evidence="2">Uncharacterized protein</fullName>
    </submittedName>
</protein>
<dbReference type="AlphaFoldDB" id="A0AAV5K8A6"/>
<keyword evidence="3" id="KW-1185">Reference proteome</keyword>
<proteinExistence type="predicted"/>
<comment type="caution">
    <text evidence="2">The sequence shown here is derived from an EMBL/GenBank/DDBJ whole genome shotgun (WGS) entry which is preliminary data.</text>
</comment>
<sequence>MVPVSPLQLAAGFFSPSRSGSAGWKILETKPRTRKPREVTS</sequence>
<feature type="region of interest" description="Disordered" evidence="1">
    <location>
        <begin position="17"/>
        <end position="41"/>
    </location>
</feature>
<accession>A0AAV5K8A6</accession>
<reference evidence="2 3" key="1">
    <citation type="journal article" date="2021" name="Commun. Biol.">
        <title>The genome of Shorea leprosula (Dipterocarpaceae) highlights the ecological relevance of drought in aseasonal tropical rainforests.</title>
        <authorList>
            <person name="Ng K.K.S."/>
            <person name="Kobayashi M.J."/>
            <person name="Fawcett J.A."/>
            <person name="Hatakeyama M."/>
            <person name="Paape T."/>
            <person name="Ng C.H."/>
            <person name="Ang C.C."/>
            <person name="Tnah L.H."/>
            <person name="Lee C.T."/>
            <person name="Nishiyama T."/>
            <person name="Sese J."/>
            <person name="O'Brien M.J."/>
            <person name="Copetti D."/>
            <person name="Mohd Noor M.I."/>
            <person name="Ong R.C."/>
            <person name="Putra M."/>
            <person name="Sireger I.Z."/>
            <person name="Indrioko S."/>
            <person name="Kosugi Y."/>
            <person name="Izuno A."/>
            <person name="Isagi Y."/>
            <person name="Lee S.L."/>
            <person name="Shimizu K.K."/>
        </authorList>
    </citation>
    <scope>NUCLEOTIDE SEQUENCE [LARGE SCALE GENOMIC DNA]</scope>
    <source>
        <strain evidence="2">214</strain>
    </source>
</reference>
<name>A0AAV5K8A6_9ROSI</name>
<evidence type="ECO:0000256" key="1">
    <source>
        <dbReference type="SAM" id="MobiDB-lite"/>
    </source>
</evidence>
<organism evidence="2 3">
    <name type="scientific">Rubroshorea leprosula</name>
    <dbReference type="NCBI Taxonomy" id="152421"/>
    <lineage>
        <taxon>Eukaryota</taxon>
        <taxon>Viridiplantae</taxon>
        <taxon>Streptophyta</taxon>
        <taxon>Embryophyta</taxon>
        <taxon>Tracheophyta</taxon>
        <taxon>Spermatophyta</taxon>
        <taxon>Magnoliopsida</taxon>
        <taxon>eudicotyledons</taxon>
        <taxon>Gunneridae</taxon>
        <taxon>Pentapetalae</taxon>
        <taxon>rosids</taxon>
        <taxon>malvids</taxon>
        <taxon>Malvales</taxon>
        <taxon>Dipterocarpaceae</taxon>
        <taxon>Rubroshorea</taxon>
    </lineage>
</organism>